<dbReference type="AlphaFoldDB" id="A0A5E4FR24"/>
<dbReference type="InParanoid" id="A0A5E4FR24"/>
<proteinExistence type="predicted"/>
<protein>
    <submittedName>
        <fullName evidence="1">Uncharacterized protein</fullName>
    </submittedName>
</protein>
<sequence length="96" mass="10593">MFINLVFWGIVVQEEVTARRVEEVSSAVQGKASIGGRIEVVPFPVQRDIIVMGNVSPAWDKVVNKDGRVGSVSEPHILVPYEEVTLPGDHHMTKTL</sequence>
<accession>A0A5E4FR24</accession>
<evidence type="ECO:0000313" key="1">
    <source>
        <dbReference type="EMBL" id="VVA29857.1"/>
    </source>
</evidence>
<evidence type="ECO:0000313" key="2">
    <source>
        <dbReference type="Proteomes" id="UP000327085"/>
    </source>
</evidence>
<dbReference type="EMBL" id="CABIKO010000175">
    <property type="protein sequence ID" value="VVA29857.1"/>
    <property type="molecule type" value="Genomic_DNA"/>
</dbReference>
<dbReference type="Proteomes" id="UP000327085">
    <property type="component" value="Chromosome 8"/>
</dbReference>
<dbReference type="Gramene" id="VVA29857">
    <property type="protein sequence ID" value="VVA29857"/>
    <property type="gene ID" value="Prudul26B003700"/>
</dbReference>
<reference evidence="2" key="1">
    <citation type="journal article" date="2020" name="Plant J.">
        <title>Transposons played a major role in the diversification between the closely related almond and peach genomes: results from the almond genome sequence.</title>
        <authorList>
            <person name="Alioto T."/>
            <person name="Alexiou K.G."/>
            <person name="Bardil A."/>
            <person name="Barteri F."/>
            <person name="Castanera R."/>
            <person name="Cruz F."/>
            <person name="Dhingra A."/>
            <person name="Duval H."/>
            <person name="Fernandez I Marti A."/>
            <person name="Frias L."/>
            <person name="Galan B."/>
            <person name="Garcia J.L."/>
            <person name="Howad W."/>
            <person name="Gomez-Garrido J."/>
            <person name="Gut M."/>
            <person name="Julca I."/>
            <person name="Morata J."/>
            <person name="Puigdomenech P."/>
            <person name="Ribeca P."/>
            <person name="Rubio Cabetas M.J."/>
            <person name="Vlasova A."/>
            <person name="Wirthensohn M."/>
            <person name="Garcia-Mas J."/>
            <person name="Gabaldon T."/>
            <person name="Casacuberta J.M."/>
            <person name="Arus P."/>
        </authorList>
    </citation>
    <scope>NUCLEOTIDE SEQUENCE [LARGE SCALE GENOMIC DNA]</scope>
    <source>
        <strain evidence="2">cv. Texas</strain>
    </source>
</reference>
<name>A0A5E4FR24_PRUDU</name>
<organism evidence="1 2">
    <name type="scientific">Prunus dulcis</name>
    <name type="common">Almond</name>
    <name type="synonym">Amygdalus dulcis</name>
    <dbReference type="NCBI Taxonomy" id="3755"/>
    <lineage>
        <taxon>Eukaryota</taxon>
        <taxon>Viridiplantae</taxon>
        <taxon>Streptophyta</taxon>
        <taxon>Embryophyta</taxon>
        <taxon>Tracheophyta</taxon>
        <taxon>Spermatophyta</taxon>
        <taxon>Magnoliopsida</taxon>
        <taxon>eudicotyledons</taxon>
        <taxon>Gunneridae</taxon>
        <taxon>Pentapetalae</taxon>
        <taxon>rosids</taxon>
        <taxon>fabids</taxon>
        <taxon>Rosales</taxon>
        <taxon>Rosaceae</taxon>
        <taxon>Amygdaloideae</taxon>
        <taxon>Amygdaleae</taxon>
        <taxon>Prunus</taxon>
    </lineage>
</organism>
<gene>
    <name evidence="1" type="ORF">ALMOND_2B003700</name>
</gene>